<accession>A0A1N7MBW4</accession>
<dbReference type="EMBL" id="FTOI01000008">
    <property type="protein sequence ID" value="SIS83461.1"/>
    <property type="molecule type" value="Genomic_DNA"/>
</dbReference>
<name>A0A1N7MBW4_9FLAO</name>
<sequence length="97" mass="11601">MFEVILSEEALSDLDLAMDFYANISFELGNKFMKCFDECLLQLEEIPFFQIRYDEMRIRQVKKFPILLHYVLYETTKTAIIYGVRFAQLNPDNYPKI</sequence>
<gene>
    <name evidence="1" type="ORF">SAMN05421789_10846</name>
</gene>
<evidence type="ECO:0000313" key="1">
    <source>
        <dbReference type="EMBL" id="SIS83461.1"/>
    </source>
</evidence>
<keyword evidence="2" id="KW-1185">Reference proteome</keyword>
<reference evidence="2" key="1">
    <citation type="submission" date="2017-01" db="EMBL/GenBank/DDBJ databases">
        <authorList>
            <person name="Varghese N."/>
            <person name="Submissions S."/>
        </authorList>
    </citation>
    <scope>NUCLEOTIDE SEQUENCE [LARGE SCALE GENOMIC DNA]</scope>
    <source>
        <strain evidence="2">DSM 23145</strain>
    </source>
</reference>
<protein>
    <recommendedName>
        <fullName evidence="3">Type II toxin-antitoxin system RelE/ParE family toxin</fullName>
    </recommendedName>
</protein>
<dbReference type="Gene3D" id="3.30.2310.20">
    <property type="entry name" value="RelE-like"/>
    <property type="match status" value="1"/>
</dbReference>
<organism evidence="1 2">
    <name type="scientific">Kaistella chaponensis</name>
    <dbReference type="NCBI Taxonomy" id="713588"/>
    <lineage>
        <taxon>Bacteria</taxon>
        <taxon>Pseudomonadati</taxon>
        <taxon>Bacteroidota</taxon>
        <taxon>Flavobacteriia</taxon>
        <taxon>Flavobacteriales</taxon>
        <taxon>Weeksellaceae</taxon>
        <taxon>Chryseobacterium group</taxon>
        <taxon>Kaistella</taxon>
    </lineage>
</organism>
<dbReference type="STRING" id="713588.SAMN05421789_10846"/>
<dbReference type="Proteomes" id="UP000185839">
    <property type="component" value="Unassembled WGS sequence"/>
</dbReference>
<evidence type="ECO:0000313" key="2">
    <source>
        <dbReference type="Proteomes" id="UP000185839"/>
    </source>
</evidence>
<dbReference type="AlphaFoldDB" id="A0A1N7MBW4"/>
<dbReference type="RefSeq" id="WP_076387221.1">
    <property type="nucleotide sequence ID" value="NZ_FTOI01000008.1"/>
</dbReference>
<dbReference type="OrthoDB" id="595476at2"/>
<dbReference type="InterPro" id="IPR035093">
    <property type="entry name" value="RelE/ParE_toxin_dom_sf"/>
</dbReference>
<evidence type="ECO:0008006" key="3">
    <source>
        <dbReference type="Google" id="ProtNLM"/>
    </source>
</evidence>
<proteinExistence type="predicted"/>